<feature type="compositionally biased region" description="Acidic residues" evidence="4">
    <location>
        <begin position="442"/>
        <end position="458"/>
    </location>
</feature>
<dbReference type="EMBL" id="KK100375">
    <property type="protein sequence ID" value="KIZ06407.1"/>
    <property type="molecule type" value="Genomic_DNA"/>
</dbReference>
<evidence type="ECO:0000256" key="3">
    <source>
        <dbReference type="ARBA" id="ARBA00022946"/>
    </source>
</evidence>
<dbReference type="GeneID" id="25733046"/>
<dbReference type="SMART" id="SM00733">
    <property type="entry name" value="Mterf"/>
    <property type="match status" value="2"/>
</dbReference>
<keyword evidence="2" id="KW-0804">Transcription</keyword>
<dbReference type="GO" id="GO:0003676">
    <property type="term" value="F:nucleic acid binding"/>
    <property type="evidence" value="ECO:0007669"/>
    <property type="project" value="InterPro"/>
</dbReference>
<dbReference type="RefSeq" id="XP_013905426.1">
    <property type="nucleotide sequence ID" value="XM_014049972.1"/>
</dbReference>
<keyword evidence="3" id="KW-0809">Transit peptide</keyword>
<proteinExistence type="inferred from homology"/>
<dbReference type="GO" id="GO:0006353">
    <property type="term" value="P:DNA-templated transcription termination"/>
    <property type="evidence" value="ECO:0007669"/>
    <property type="project" value="UniProtKB-KW"/>
</dbReference>
<feature type="region of interest" description="Disordered" evidence="4">
    <location>
        <begin position="32"/>
        <end position="83"/>
    </location>
</feature>
<evidence type="ECO:0008006" key="7">
    <source>
        <dbReference type="Google" id="ProtNLM"/>
    </source>
</evidence>
<feature type="compositionally biased region" description="Low complexity" evidence="4">
    <location>
        <begin position="425"/>
        <end position="435"/>
    </location>
</feature>
<dbReference type="InterPro" id="IPR038538">
    <property type="entry name" value="MTERF_sf"/>
</dbReference>
<comment type="similarity">
    <text evidence="1">Belongs to the mTERF family.</text>
</comment>
<evidence type="ECO:0000313" key="5">
    <source>
        <dbReference type="EMBL" id="KIZ06407.1"/>
    </source>
</evidence>
<evidence type="ECO:0000256" key="4">
    <source>
        <dbReference type="SAM" id="MobiDB-lite"/>
    </source>
</evidence>
<feature type="region of interest" description="Disordered" evidence="4">
    <location>
        <begin position="337"/>
        <end position="358"/>
    </location>
</feature>
<evidence type="ECO:0000256" key="1">
    <source>
        <dbReference type="ARBA" id="ARBA00007692"/>
    </source>
</evidence>
<dbReference type="KEGG" id="mng:MNEG_1539"/>
<sequence>MNTCLPARLPGARPLGTSNCNWVRRRAHPICSAKRRAAKKADGSDTTNDGAATGTSDGAASADASPKRRAPPRAPGAKKQVPPGQQTFAAQLSEALGPGITAADAAAAVRTCSVTRLDQWPAQVLAANAASLWELTECSSRTERARAVRTAPELLTLPKGAQREMIMELGRFFNTANEEPFWQLRAGSEAFRRYPRAALVHPSALQARCEEAVRALARGLAARGAGGRASSERTIKHMLQQHPALLELPEGVLKQRVEALQKLDMPVVWMQRMLLTAPQLLLIEPRTLIAKIALLQVGLGGDFLMNLPDPTIGRLAGYSATRLARYPFLKRAKKLPGEGARASSGGSDGAPAVPAWSDARFGKDHPGFAEWLASNREQLEREYAPLTFPPPAGSRRGRSDSTNGLGVDLEDATGDGSAGEGSAGEGATSSWPAAARGREEGGSGDDGESEASEGEGEGSVDVANDELPQIGSAMWV</sequence>
<organism evidence="5 6">
    <name type="scientific">Monoraphidium neglectum</name>
    <dbReference type="NCBI Taxonomy" id="145388"/>
    <lineage>
        <taxon>Eukaryota</taxon>
        <taxon>Viridiplantae</taxon>
        <taxon>Chlorophyta</taxon>
        <taxon>core chlorophytes</taxon>
        <taxon>Chlorophyceae</taxon>
        <taxon>CS clade</taxon>
        <taxon>Sphaeropleales</taxon>
        <taxon>Selenastraceae</taxon>
        <taxon>Monoraphidium</taxon>
    </lineage>
</organism>
<feature type="compositionally biased region" description="Low complexity" evidence="4">
    <location>
        <begin position="44"/>
        <end position="64"/>
    </location>
</feature>
<dbReference type="Proteomes" id="UP000054498">
    <property type="component" value="Unassembled WGS sequence"/>
</dbReference>
<keyword evidence="6" id="KW-1185">Reference proteome</keyword>
<feature type="compositionally biased region" description="Low complexity" evidence="4">
    <location>
        <begin position="337"/>
        <end position="355"/>
    </location>
</feature>
<dbReference type="Gene3D" id="1.25.70.10">
    <property type="entry name" value="Transcription termination factor 3, mitochondrial"/>
    <property type="match status" value="1"/>
</dbReference>
<name>A0A0D2N1K1_9CHLO</name>
<keyword evidence="2" id="KW-0805">Transcription regulation</keyword>
<dbReference type="AlphaFoldDB" id="A0A0D2N1K1"/>
<dbReference type="InterPro" id="IPR003690">
    <property type="entry name" value="MTERF"/>
</dbReference>
<feature type="region of interest" description="Disordered" evidence="4">
    <location>
        <begin position="385"/>
        <end position="476"/>
    </location>
</feature>
<gene>
    <name evidence="5" type="ORF">MNEG_1539</name>
</gene>
<accession>A0A0D2N1K1</accession>
<evidence type="ECO:0000256" key="2">
    <source>
        <dbReference type="ARBA" id="ARBA00022472"/>
    </source>
</evidence>
<protein>
    <recommendedName>
        <fullName evidence="7">mTERF domain-containing protein</fullName>
    </recommendedName>
</protein>
<evidence type="ECO:0000313" key="6">
    <source>
        <dbReference type="Proteomes" id="UP000054498"/>
    </source>
</evidence>
<keyword evidence="2" id="KW-0806">Transcription termination</keyword>
<reference evidence="5 6" key="1">
    <citation type="journal article" date="2013" name="BMC Genomics">
        <title>Reconstruction of the lipid metabolism for the microalga Monoraphidium neglectum from its genome sequence reveals characteristics suitable for biofuel production.</title>
        <authorList>
            <person name="Bogen C."/>
            <person name="Al-Dilaimi A."/>
            <person name="Albersmeier A."/>
            <person name="Wichmann J."/>
            <person name="Grundmann M."/>
            <person name="Rupp O."/>
            <person name="Lauersen K.J."/>
            <person name="Blifernez-Klassen O."/>
            <person name="Kalinowski J."/>
            <person name="Goesmann A."/>
            <person name="Mussgnug J.H."/>
            <person name="Kruse O."/>
        </authorList>
    </citation>
    <scope>NUCLEOTIDE SEQUENCE [LARGE SCALE GENOMIC DNA]</scope>
    <source>
        <strain evidence="5 6">SAG 48.87</strain>
    </source>
</reference>